<name>A0A1I3DUF4_9RHOB</name>
<evidence type="ECO:0000256" key="1">
    <source>
        <dbReference type="SAM" id="Phobius"/>
    </source>
</evidence>
<keyword evidence="1" id="KW-1133">Transmembrane helix</keyword>
<dbReference type="OrthoDB" id="9814178at2"/>
<dbReference type="PANTHER" id="PTHR30503">
    <property type="entry name" value="INNER MEMBRANE PROTEIN YEDI"/>
    <property type="match status" value="1"/>
</dbReference>
<reference evidence="2 3" key="1">
    <citation type="submission" date="2016-10" db="EMBL/GenBank/DDBJ databases">
        <authorList>
            <person name="de Groot N.N."/>
        </authorList>
    </citation>
    <scope>NUCLEOTIDE SEQUENCE [LARGE SCALE GENOMIC DNA]</scope>
    <source>
        <strain evidence="2 3">CGMCC 1.11030</strain>
    </source>
</reference>
<feature type="transmembrane region" description="Helical" evidence="1">
    <location>
        <begin position="278"/>
        <end position="300"/>
    </location>
</feature>
<feature type="transmembrane region" description="Helical" evidence="1">
    <location>
        <begin position="221"/>
        <end position="240"/>
    </location>
</feature>
<dbReference type="STRING" id="1114924.SAMN05216258_10314"/>
<gene>
    <name evidence="2" type="ORF">SAMN05216258_10314</name>
</gene>
<dbReference type="PIRSF" id="PIRSF016660">
    <property type="entry name" value="YedI"/>
    <property type="match status" value="1"/>
</dbReference>
<dbReference type="EMBL" id="FOQH01000003">
    <property type="protein sequence ID" value="SFH90218.1"/>
    <property type="molecule type" value="Genomic_DNA"/>
</dbReference>
<evidence type="ECO:0000313" key="3">
    <source>
        <dbReference type="Proteomes" id="UP000199377"/>
    </source>
</evidence>
<feature type="transmembrane region" description="Helical" evidence="1">
    <location>
        <begin position="167"/>
        <end position="193"/>
    </location>
</feature>
<keyword evidence="1" id="KW-0812">Transmembrane</keyword>
<evidence type="ECO:0008006" key="4">
    <source>
        <dbReference type="Google" id="ProtNLM"/>
    </source>
</evidence>
<dbReference type="Proteomes" id="UP000199377">
    <property type="component" value="Unassembled WGS sequence"/>
</dbReference>
<dbReference type="RefSeq" id="WP_092858829.1">
    <property type="nucleotide sequence ID" value="NZ_FOQH01000003.1"/>
</dbReference>
<proteinExistence type="predicted"/>
<keyword evidence="1" id="KW-0472">Membrane</keyword>
<protein>
    <recommendedName>
        <fullName evidence="4">Inner membrane protein YedI</fullName>
    </recommendedName>
</protein>
<sequence length="326" mass="34014">MSGLLALLDDVAAIAKLASTQIDDIVGQTAKAGSKAVGVVIDDAAVTPKYVHGIPAARELPIVMRIARGSLFNKLVVLLPAALLLEAFLPWALTPLLMLGGFYLCFEGAEKIVHALHPHPESHTQEAESLDAAHLEKQRVAGAIKTDFILSAEIMTISLSAIETESIWIEAVALATVAFFITALVYGAVALLVKMDDLGLRLAQDGGSETTRAFGRRLVRAMPGVMSTIAAIGTAAMLWVGGNILTHGVAELGFPWLYETIHHMGAATAEALGVLPGLVAWAVAALVDGVLGLVIGLALIPAATHVFGPMAERVAEMLPSKGGETG</sequence>
<evidence type="ECO:0000313" key="2">
    <source>
        <dbReference type="EMBL" id="SFH90218.1"/>
    </source>
</evidence>
<feature type="transmembrane region" description="Helical" evidence="1">
    <location>
        <begin position="75"/>
        <end position="93"/>
    </location>
</feature>
<accession>A0A1I3DUF4</accession>
<keyword evidence="3" id="KW-1185">Reference proteome</keyword>
<dbReference type="AlphaFoldDB" id="A0A1I3DUF4"/>
<dbReference type="InterPro" id="IPR008526">
    <property type="entry name" value="YedI"/>
</dbReference>
<dbReference type="PANTHER" id="PTHR30503:SF3">
    <property type="entry name" value="INNER MEMBRANE PROTEIN YEDI"/>
    <property type="match status" value="1"/>
</dbReference>
<dbReference type="Pfam" id="PF05661">
    <property type="entry name" value="DUF808"/>
    <property type="match status" value="1"/>
</dbReference>
<organism evidence="2 3">
    <name type="scientific">Albimonas pacifica</name>
    <dbReference type="NCBI Taxonomy" id="1114924"/>
    <lineage>
        <taxon>Bacteria</taxon>
        <taxon>Pseudomonadati</taxon>
        <taxon>Pseudomonadota</taxon>
        <taxon>Alphaproteobacteria</taxon>
        <taxon>Rhodobacterales</taxon>
        <taxon>Paracoccaceae</taxon>
        <taxon>Albimonas</taxon>
    </lineage>
</organism>
<dbReference type="GO" id="GO:0005886">
    <property type="term" value="C:plasma membrane"/>
    <property type="evidence" value="ECO:0007669"/>
    <property type="project" value="TreeGrafter"/>
</dbReference>